<keyword evidence="2 6" id="KW-0853">WD repeat</keyword>
<evidence type="ECO:0000256" key="5">
    <source>
        <dbReference type="ARBA" id="ARBA00038335"/>
    </source>
</evidence>
<dbReference type="GO" id="GO:0032040">
    <property type="term" value="C:small-subunit processome"/>
    <property type="evidence" value="ECO:0007669"/>
    <property type="project" value="UniProtKB-ARBA"/>
</dbReference>
<dbReference type="PANTHER" id="PTHR44267">
    <property type="entry name" value="WD REPEAT-CONTAINING PROTEIN 43"/>
    <property type="match status" value="1"/>
</dbReference>
<dbReference type="PANTHER" id="PTHR44267:SF1">
    <property type="entry name" value="WD REPEAT-CONTAINING PROTEIN 43"/>
    <property type="match status" value="1"/>
</dbReference>
<dbReference type="InterPro" id="IPR036322">
    <property type="entry name" value="WD40_repeat_dom_sf"/>
</dbReference>
<evidence type="ECO:0000256" key="3">
    <source>
        <dbReference type="ARBA" id="ARBA00022737"/>
    </source>
</evidence>
<keyword evidence="10" id="KW-1185">Reference proteome</keyword>
<dbReference type="InterPro" id="IPR015943">
    <property type="entry name" value="WD40/YVTN_repeat-like_dom_sf"/>
</dbReference>
<dbReference type="AlphaFoldDB" id="A0A0C3LG82"/>
<comment type="similarity">
    <text evidence="5">Belongs to the UTP5 family.</text>
</comment>
<feature type="region of interest" description="Disordered" evidence="7">
    <location>
        <begin position="413"/>
        <end position="434"/>
    </location>
</feature>
<feature type="compositionally biased region" description="Acidic residues" evidence="7">
    <location>
        <begin position="736"/>
        <end position="758"/>
    </location>
</feature>
<keyword evidence="3" id="KW-0677">Repeat</keyword>
<protein>
    <recommendedName>
        <fullName evidence="8">Small-subunit processome Utp12 domain-containing protein</fullName>
    </recommendedName>
</protein>
<feature type="compositionally biased region" description="Acidic residues" evidence="7">
    <location>
        <begin position="706"/>
        <end position="729"/>
    </location>
</feature>
<evidence type="ECO:0000259" key="8">
    <source>
        <dbReference type="Pfam" id="PF04003"/>
    </source>
</evidence>
<reference evidence="9 10" key="1">
    <citation type="submission" date="2014-04" db="EMBL/GenBank/DDBJ databases">
        <authorList>
            <consortium name="DOE Joint Genome Institute"/>
            <person name="Kuo A."/>
            <person name="Girlanda M."/>
            <person name="Perotto S."/>
            <person name="Kohler A."/>
            <person name="Nagy L.G."/>
            <person name="Floudas D."/>
            <person name="Copeland A."/>
            <person name="Barry K.W."/>
            <person name="Cichocki N."/>
            <person name="Veneault-Fourrey C."/>
            <person name="LaButti K."/>
            <person name="Lindquist E.A."/>
            <person name="Lipzen A."/>
            <person name="Lundell T."/>
            <person name="Morin E."/>
            <person name="Murat C."/>
            <person name="Sun H."/>
            <person name="Tunlid A."/>
            <person name="Henrissat B."/>
            <person name="Grigoriev I.V."/>
            <person name="Hibbett D.S."/>
            <person name="Martin F."/>
            <person name="Nordberg H.P."/>
            <person name="Cantor M.N."/>
            <person name="Hua S.X."/>
        </authorList>
    </citation>
    <scope>NUCLEOTIDE SEQUENCE [LARGE SCALE GENOMIC DNA]</scope>
    <source>
        <strain evidence="9 10">MUT 4182</strain>
    </source>
</reference>
<dbReference type="PROSITE" id="PS50294">
    <property type="entry name" value="WD_REPEATS_REGION"/>
    <property type="match status" value="1"/>
</dbReference>
<evidence type="ECO:0000256" key="1">
    <source>
        <dbReference type="ARBA" id="ARBA00004123"/>
    </source>
</evidence>
<sequence>MSIIGSSKARTTNKSEFFQDVASVASYSPQGEYFLYLSLAIDKHRLRVYNTGSGKAIAEHVVENGRVAATCWHHVEETMLQDGADGESNPRKRRKKSSKKTNTGDSGKTALVAVLGLSNGTLLLFSPARNQVVQTISQSASSAAILSVAASASDSSKLWTSSQDGCIRAWDLATSKVIGTWQEADRTPYSSIALRPSENGSESTQVLAAHHTISLLSLQPTTSLSTTEIQQPLVIATFTGHASPITSLQWDPTTPGRFISIAESDRIAQVWKLSSPNETGPGRLVATVPLDSSVRSLGFPIDSSSTSPSVSSTLFALSDSGSLSLLSVPAKIGNETKKGNPRVKILQAQCTVSVKAPSAESTSSSAPIVAAQFVAALPGHITTARVASMRPRFAEDDGGFISEVHLEHEPVGAFHEDEGETGIDRPRYSDKTAGVRSGAVLPESADFDNEPEGINAELDTEMAELTLGQRLKALRPDKQADGEGEGPSDAEGAHRSDSALGGRLSGITLTRTLTQALHSNDKQLLETCLQTADEKVVKGTVEGLLQQHVVPLLDMLVERLAKGGSGGVGGASTDYAATIVVWIRVVLFVHAAFLMTQPDLVRKLASLHATLVARSALQDRLQMLNGRLDLIFSQLRMRRYDNAGPSVGKSRRKAMLYVEGDTSEEEEAAMELDGDVEIEDDDDEGSIEDVELGGIGDEIRRFREEETSDEDEDEDEEDEEDEEDDEESGSDLAGFIDDEAEESDGDGDGSEDISEEEE</sequence>
<dbReference type="InterPro" id="IPR001680">
    <property type="entry name" value="WD40_rpt"/>
</dbReference>
<dbReference type="Gene3D" id="2.130.10.10">
    <property type="entry name" value="YVTN repeat-like/Quinoprotein amine dehydrogenase"/>
    <property type="match status" value="2"/>
</dbReference>
<dbReference type="SUPFAM" id="SSF50978">
    <property type="entry name" value="WD40 repeat-like"/>
    <property type="match status" value="1"/>
</dbReference>
<feature type="region of interest" description="Disordered" evidence="7">
    <location>
        <begin position="675"/>
        <end position="758"/>
    </location>
</feature>
<dbReference type="PROSITE" id="PS50082">
    <property type="entry name" value="WD_REPEATS_2"/>
    <property type="match status" value="2"/>
</dbReference>
<comment type="subcellular location">
    <subcellularLocation>
        <location evidence="1">Nucleus</location>
    </subcellularLocation>
</comment>
<gene>
    <name evidence="9" type="ORF">M407DRAFT_29916</name>
</gene>
<feature type="repeat" description="WD" evidence="6">
    <location>
        <begin position="238"/>
        <end position="281"/>
    </location>
</feature>
<reference evidence="10" key="2">
    <citation type="submission" date="2015-01" db="EMBL/GenBank/DDBJ databases">
        <title>Evolutionary Origins and Diversification of the Mycorrhizal Mutualists.</title>
        <authorList>
            <consortium name="DOE Joint Genome Institute"/>
            <consortium name="Mycorrhizal Genomics Consortium"/>
            <person name="Kohler A."/>
            <person name="Kuo A."/>
            <person name="Nagy L.G."/>
            <person name="Floudas D."/>
            <person name="Copeland A."/>
            <person name="Barry K.W."/>
            <person name="Cichocki N."/>
            <person name="Veneault-Fourrey C."/>
            <person name="LaButti K."/>
            <person name="Lindquist E.A."/>
            <person name="Lipzen A."/>
            <person name="Lundell T."/>
            <person name="Morin E."/>
            <person name="Murat C."/>
            <person name="Riley R."/>
            <person name="Ohm R."/>
            <person name="Sun H."/>
            <person name="Tunlid A."/>
            <person name="Henrissat B."/>
            <person name="Grigoriev I.V."/>
            <person name="Hibbett D.S."/>
            <person name="Martin F."/>
        </authorList>
    </citation>
    <scope>NUCLEOTIDE SEQUENCE [LARGE SCALE GENOMIC DNA]</scope>
    <source>
        <strain evidence="10">MUT 4182</strain>
    </source>
</reference>
<evidence type="ECO:0000256" key="4">
    <source>
        <dbReference type="ARBA" id="ARBA00023242"/>
    </source>
</evidence>
<dbReference type="OrthoDB" id="30195at2759"/>
<evidence type="ECO:0000256" key="6">
    <source>
        <dbReference type="PROSITE-ProRule" id="PRU00221"/>
    </source>
</evidence>
<feature type="region of interest" description="Disordered" evidence="7">
    <location>
        <begin position="474"/>
        <end position="501"/>
    </location>
</feature>
<dbReference type="Proteomes" id="UP000054248">
    <property type="component" value="Unassembled WGS sequence"/>
</dbReference>
<dbReference type="GO" id="GO:0000462">
    <property type="term" value="P:maturation of SSU-rRNA from tricistronic rRNA transcript (SSU-rRNA, 5.8S rRNA, LSU-rRNA)"/>
    <property type="evidence" value="ECO:0007669"/>
    <property type="project" value="TreeGrafter"/>
</dbReference>
<dbReference type="InterPro" id="IPR052414">
    <property type="entry name" value="U3_snoRNA-assoc_WDR"/>
</dbReference>
<name>A0A0C3LG82_9AGAM</name>
<dbReference type="SMART" id="SM00320">
    <property type="entry name" value="WD40"/>
    <property type="match status" value="2"/>
</dbReference>
<evidence type="ECO:0000313" key="9">
    <source>
        <dbReference type="EMBL" id="KIO20452.1"/>
    </source>
</evidence>
<dbReference type="STRING" id="1051891.A0A0C3LG82"/>
<accession>A0A0C3LG82</accession>
<dbReference type="InterPro" id="IPR007148">
    <property type="entry name" value="SSU_processome_Utp12"/>
</dbReference>
<dbReference type="Pfam" id="PF04003">
    <property type="entry name" value="Utp12"/>
    <property type="match status" value="1"/>
</dbReference>
<feature type="region of interest" description="Disordered" evidence="7">
    <location>
        <begin position="81"/>
        <end position="105"/>
    </location>
</feature>
<dbReference type="PROSITE" id="PS00678">
    <property type="entry name" value="WD_REPEATS_1"/>
    <property type="match status" value="1"/>
</dbReference>
<feature type="compositionally biased region" description="Basic and acidic residues" evidence="7">
    <location>
        <begin position="413"/>
        <end position="430"/>
    </location>
</feature>
<dbReference type="HOGENOM" id="CLU_009770_0_0_1"/>
<feature type="repeat" description="WD" evidence="6">
    <location>
        <begin position="138"/>
        <end position="180"/>
    </location>
</feature>
<keyword evidence="4" id="KW-0539">Nucleus</keyword>
<organism evidence="9 10">
    <name type="scientific">Tulasnella calospora MUT 4182</name>
    <dbReference type="NCBI Taxonomy" id="1051891"/>
    <lineage>
        <taxon>Eukaryota</taxon>
        <taxon>Fungi</taxon>
        <taxon>Dikarya</taxon>
        <taxon>Basidiomycota</taxon>
        <taxon>Agaricomycotina</taxon>
        <taxon>Agaricomycetes</taxon>
        <taxon>Cantharellales</taxon>
        <taxon>Tulasnellaceae</taxon>
        <taxon>Tulasnella</taxon>
    </lineage>
</organism>
<dbReference type="InterPro" id="IPR019775">
    <property type="entry name" value="WD40_repeat_CS"/>
</dbReference>
<evidence type="ECO:0000256" key="7">
    <source>
        <dbReference type="SAM" id="MobiDB-lite"/>
    </source>
</evidence>
<evidence type="ECO:0000256" key="2">
    <source>
        <dbReference type="ARBA" id="ARBA00022574"/>
    </source>
</evidence>
<feature type="domain" description="Small-subunit processome Utp12" evidence="8">
    <location>
        <begin position="520"/>
        <end position="631"/>
    </location>
</feature>
<dbReference type="Pfam" id="PF00400">
    <property type="entry name" value="WD40"/>
    <property type="match status" value="1"/>
</dbReference>
<dbReference type="EMBL" id="KN823174">
    <property type="protein sequence ID" value="KIO20452.1"/>
    <property type="molecule type" value="Genomic_DNA"/>
</dbReference>
<evidence type="ECO:0000313" key="10">
    <source>
        <dbReference type="Proteomes" id="UP000054248"/>
    </source>
</evidence>
<proteinExistence type="inferred from homology"/>
<feature type="compositionally biased region" description="Acidic residues" evidence="7">
    <location>
        <begin position="675"/>
        <end position="691"/>
    </location>
</feature>